<organism evidence="2 3">
    <name type="scientific">Crucibulum laeve</name>
    <dbReference type="NCBI Taxonomy" id="68775"/>
    <lineage>
        <taxon>Eukaryota</taxon>
        <taxon>Fungi</taxon>
        <taxon>Dikarya</taxon>
        <taxon>Basidiomycota</taxon>
        <taxon>Agaricomycotina</taxon>
        <taxon>Agaricomycetes</taxon>
        <taxon>Agaricomycetidae</taxon>
        <taxon>Agaricales</taxon>
        <taxon>Agaricineae</taxon>
        <taxon>Nidulariaceae</taxon>
        <taxon>Crucibulum</taxon>
    </lineage>
</organism>
<dbReference type="OrthoDB" id="2628419at2759"/>
<gene>
    <name evidence="2" type="ORF">BDQ12DRAFT_609412</name>
</gene>
<keyword evidence="3" id="KW-1185">Reference proteome</keyword>
<accession>A0A5C3LXR0</accession>
<keyword evidence="1" id="KW-1133">Transmembrane helix</keyword>
<keyword evidence="1" id="KW-0812">Transmembrane</keyword>
<reference evidence="2 3" key="1">
    <citation type="journal article" date="2019" name="Nat. Ecol. Evol.">
        <title>Megaphylogeny resolves global patterns of mushroom evolution.</title>
        <authorList>
            <person name="Varga T."/>
            <person name="Krizsan K."/>
            <person name="Foldi C."/>
            <person name="Dima B."/>
            <person name="Sanchez-Garcia M."/>
            <person name="Sanchez-Ramirez S."/>
            <person name="Szollosi G.J."/>
            <person name="Szarkandi J.G."/>
            <person name="Papp V."/>
            <person name="Albert L."/>
            <person name="Andreopoulos W."/>
            <person name="Angelini C."/>
            <person name="Antonin V."/>
            <person name="Barry K.W."/>
            <person name="Bougher N.L."/>
            <person name="Buchanan P."/>
            <person name="Buyck B."/>
            <person name="Bense V."/>
            <person name="Catcheside P."/>
            <person name="Chovatia M."/>
            <person name="Cooper J."/>
            <person name="Damon W."/>
            <person name="Desjardin D."/>
            <person name="Finy P."/>
            <person name="Geml J."/>
            <person name="Haridas S."/>
            <person name="Hughes K."/>
            <person name="Justo A."/>
            <person name="Karasinski D."/>
            <person name="Kautmanova I."/>
            <person name="Kiss B."/>
            <person name="Kocsube S."/>
            <person name="Kotiranta H."/>
            <person name="LaButti K.M."/>
            <person name="Lechner B.E."/>
            <person name="Liimatainen K."/>
            <person name="Lipzen A."/>
            <person name="Lukacs Z."/>
            <person name="Mihaltcheva S."/>
            <person name="Morgado L.N."/>
            <person name="Niskanen T."/>
            <person name="Noordeloos M.E."/>
            <person name="Ohm R.A."/>
            <person name="Ortiz-Santana B."/>
            <person name="Ovrebo C."/>
            <person name="Racz N."/>
            <person name="Riley R."/>
            <person name="Savchenko A."/>
            <person name="Shiryaev A."/>
            <person name="Soop K."/>
            <person name="Spirin V."/>
            <person name="Szebenyi C."/>
            <person name="Tomsovsky M."/>
            <person name="Tulloss R.E."/>
            <person name="Uehling J."/>
            <person name="Grigoriev I.V."/>
            <person name="Vagvolgyi C."/>
            <person name="Papp T."/>
            <person name="Martin F.M."/>
            <person name="Miettinen O."/>
            <person name="Hibbett D.S."/>
            <person name="Nagy L.G."/>
        </authorList>
    </citation>
    <scope>NUCLEOTIDE SEQUENCE [LARGE SCALE GENOMIC DNA]</scope>
    <source>
        <strain evidence="2 3">CBS 166.37</strain>
    </source>
</reference>
<name>A0A5C3LXR0_9AGAR</name>
<feature type="transmembrane region" description="Helical" evidence="1">
    <location>
        <begin position="73"/>
        <end position="96"/>
    </location>
</feature>
<evidence type="ECO:0000313" key="2">
    <source>
        <dbReference type="EMBL" id="TFK36688.1"/>
    </source>
</evidence>
<feature type="transmembrane region" description="Helical" evidence="1">
    <location>
        <begin position="184"/>
        <end position="203"/>
    </location>
</feature>
<sequence>MLSASATPSFLPNINDPALTRTSYLSSTITSLLACITPMLGLMYLVALSWTYRYARRNPRPLNKTSGVRLQRFAPLVYVFLVLSSLAEVAIASWLLLQYRFHGNYPNVIALRGTRLVLFSACWTSLTAGAYTLLFLHPTWSKHPISSIGTQAIWVFATWVFWIAGAAVINASVPGLLVGGSCDGVIYCGQIRALFGMYMCYSVKLSEELIFKR</sequence>
<dbReference type="AlphaFoldDB" id="A0A5C3LXR0"/>
<dbReference type="EMBL" id="ML213612">
    <property type="protein sequence ID" value="TFK36688.1"/>
    <property type="molecule type" value="Genomic_DNA"/>
</dbReference>
<feature type="transmembrane region" description="Helical" evidence="1">
    <location>
        <begin position="29"/>
        <end position="52"/>
    </location>
</feature>
<evidence type="ECO:0000256" key="1">
    <source>
        <dbReference type="SAM" id="Phobius"/>
    </source>
</evidence>
<evidence type="ECO:0000313" key="3">
    <source>
        <dbReference type="Proteomes" id="UP000308652"/>
    </source>
</evidence>
<keyword evidence="1" id="KW-0472">Membrane</keyword>
<feature type="transmembrane region" description="Helical" evidence="1">
    <location>
        <begin position="148"/>
        <end position="172"/>
    </location>
</feature>
<dbReference type="Proteomes" id="UP000308652">
    <property type="component" value="Unassembled WGS sequence"/>
</dbReference>
<feature type="transmembrane region" description="Helical" evidence="1">
    <location>
        <begin position="116"/>
        <end position="136"/>
    </location>
</feature>
<proteinExistence type="predicted"/>
<protein>
    <submittedName>
        <fullName evidence="2">Uncharacterized protein</fullName>
    </submittedName>
</protein>